<evidence type="ECO:0000313" key="2">
    <source>
        <dbReference type="Proteomes" id="UP000703269"/>
    </source>
</evidence>
<protein>
    <submittedName>
        <fullName evidence="1">Uncharacterized protein</fullName>
    </submittedName>
</protein>
<gene>
    <name evidence="1" type="ORF">PsYK624_061150</name>
</gene>
<dbReference type="AlphaFoldDB" id="A0A9P3LC88"/>
<keyword evidence="2" id="KW-1185">Reference proteome</keyword>
<reference evidence="1 2" key="1">
    <citation type="submission" date="2021-08" db="EMBL/GenBank/DDBJ databases">
        <title>Draft Genome Sequence of Phanerochaete sordida strain YK-624.</title>
        <authorList>
            <person name="Mori T."/>
            <person name="Dohra H."/>
            <person name="Suzuki T."/>
            <person name="Kawagishi H."/>
            <person name="Hirai H."/>
        </authorList>
    </citation>
    <scope>NUCLEOTIDE SEQUENCE [LARGE SCALE GENOMIC DNA]</scope>
    <source>
        <strain evidence="1 2">YK-624</strain>
    </source>
</reference>
<name>A0A9P3LC88_9APHY</name>
<dbReference type="EMBL" id="BPQB01000015">
    <property type="protein sequence ID" value="GJE89995.1"/>
    <property type="molecule type" value="Genomic_DNA"/>
</dbReference>
<dbReference type="Proteomes" id="UP000703269">
    <property type="component" value="Unassembled WGS sequence"/>
</dbReference>
<evidence type="ECO:0000313" key="1">
    <source>
        <dbReference type="EMBL" id="GJE89995.1"/>
    </source>
</evidence>
<accession>A0A9P3LC88</accession>
<organism evidence="1 2">
    <name type="scientific">Phanerochaete sordida</name>
    <dbReference type="NCBI Taxonomy" id="48140"/>
    <lineage>
        <taxon>Eukaryota</taxon>
        <taxon>Fungi</taxon>
        <taxon>Dikarya</taxon>
        <taxon>Basidiomycota</taxon>
        <taxon>Agaricomycotina</taxon>
        <taxon>Agaricomycetes</taxon>
        <taxon>Polyporales</taxon>
        <taxon>Phanerochaetaceae</taxon>
        <taxon>Phanerochaete</taxon>
    </lineage>
</organism>
<sequence>MDQQCKPKVSLQVIRGYLRSGTSARLNRVGFQGTRGAGGGQRPARLGCAALVWMDRCQFLPLLHSSPLTADDQISPSPRRWEGCQCCSQGFPRTPNPGFSRARLTPLCAAMHAPCPAACPRSHILCTSAISLPWSPQSKHI</sequence>
<proteinExistence type="predicted"/>
<comment type="caution">
    <text evidence="1">The sequence shown here is derived from an EMBL/GenBank/DDBJ whole genome shotgun (WGS) entry which is preliminary data.</text>
</comment>